<feature type="region of interest" description="Disordered" evidence="1">
    <location>
        <begin position="36"/>
        <end position="57"/>
    </location>
</feature>
<dbReference type="RefSeq" id="WP_380216575.1">
    <property type="nucleotide sequence ID" value="NZ_JBHTBN010000001.1"/>
</dbReference>
<feature type="compositionally biased region" description="Pro residues" evidence="1">
    <location>
        <begin position="41"/>
        <end position="51"/>
    </location>
</feature>
<evidence type="ECO:0000313" key="2">
    <source>
        <dbReference type="EMBL" id="MFC7356730.1"/>
    </source>
</evidence>
<evidence type="ECO:0000313" key="3">
    <source>
        <dbReference type="Proteomes" id="UP001596415"/>
    </source>
</evidence>
<dbReference type="EMBL" id="JBHTBN010000001">
    <property type="protein sequence ID" value="MFC7356730.1"/>
    <property type="molecule type" value="Genomic_DNA"/>
</dbReference>
<organism evidence="2 3">
    <name type="scientific">Jejudonia soesokkakensis</name>
    <dbReference type="NCBI Taxonomy" id="1323432"/>
    <lineage>
        <taxon>Bacteria</taxon>
        <taxon>Pseudomonadati</taxon>
        <taxon>Bacteroidota</taxon>
        <taxon>Flavobacteriia</taxon>
        <taxon>Flavobacteriales</taxon>
        <taxon>Flavobacteriaceae</taxon>
        <taxon>Jejudonia</taxon>
    </lineage>
</organism>
<reference evidence="3" key="1">
    <citation type="journal article" date="2019" name="Int. J. Syst. Evol. Microbiol.">
        <title>The Global Catalogue of Microorganisms (GCM) 10K type strain sequencing project: providing services to taxonomists for standard genome sequencing and annotation.</title>
        <authorList>
            <consortium name="The Broad Institute Genomics Platform"/>
            <consortium name="The Broad Institute Genome Sequencing Center for Infectious Disease"/>
            <person name="Wu L."/>
            <person name="Ma J."/>
        </authorList>
    </citation>
    <scope>NUCLEOTIDE SEQUENCE [LARGE SCALE GENOMIC DNA]</scope>
    <source>
        <strain evidence="3">CGMCC 1.16306</strain>
    </source>
</reference>
<dbReference type="PROSITE" id="PS51257">
    <property type="entry name" value="PROKAR_LIPOPROTEIN"/>
    <property type="match status" value="1"/>
</dbReference>
<protein>
    <submittedName>
        <fullName evidence="2">Uncharacterized protein</fullName>
    </submittedName>
</protein>
<evidence type="ECO:0000256" key="1">
    <source>
        <dbReference type="SAM" id="MobiDB-lite"/>
    </source>
</evidence>
<sequence length="57" mass="5840">MKKIVMIICTVFLNAGIFSCTPETLVGTSTPVACCDEEGNIPPPPPPPPPGDDGVDG</sequence>
<gene>
    <name evidence="2" type="ORF">ACFQO1_03450</name>
</gene>
<accession>A0ABW2MT48</accession>
<dbReference type="Proteomes" id="UP001596415">
    <property type="component" value="Unassembled WGS sequence"/>
</dbReference>
<comment type="caution">
    <text evidence="2">The sequence shown here is derived from an EMBL/GenBank/DDBJ whole genome shotgun (WGS) entry which is preliminary data.</text>
</comment>
<proteinExistence type="predicted"/>
<name>A0ABW2MT48_9FLAO</name>
<keyword evidence="3" id="KW-1185">Reference proteome</keyword>